<evidence type="ECO:0000256" key="1">
    <source>
        <dbReference type="SAM" id="SignalP"/>
    </source>
</evidence>
<evidence type="ECO:0000313" key="3">
    <source>
        <dbReference type="Proteomes" id="UP000235786"/>
    </source>
</evidence>
<accession>A0A2J6RDM2</accession>
<organism evidence="2 3">
    <name type="scientific">Hyaloscypha variabilis (strain UAMH 11265 / GT02V1 / F)</name>
    <name type="common">Meliniomyces variabilis</name>
    <dbReference type="NCBI Taxonomy" id="1149755"/>
    <lineage>
        <taxon>Eukaryota</taxon>
        <taxon>Fungi</taxon>
        <taxon>Dikarya</taxon>
        <taxon>Ascomycota</taxon>
        <taxon>Pezizomycotina</taxon>
        <taxon>Leotiomycetes</taxon>
        <taxon>Helotiales</taxon>
        <taxon>Hyaloscyphaceae</taxon>
        <taxon>Hyaloscypha</taxon>
        <taxon>Hyaloscypha variabilis</taxon>
    </lineage>
</organism>
<dbReference type="OrthoDB" id="1859733at2759"/>
<gene>
    <name evidence="2" type="ORF">L207DRAFT_532226</name>
</gene>
<dbReference type="PANTHER" id="PTHR35567">
    <property type="entry name" value="MALATE DEHYDROGENASE (AFU_ORTHOLOGUE AFUA_2G13800)"/>
    <property type="match status" value="1"/>
</dbReference>
<reference evidence="2 3" key="1">
    <citation type="submission" date="2016-04" db="EMBL/GenBank/DDBJ databases">
        <title>A degradative enzymes factory behind the ericoid mycorrhizal symbiosis.</title>
        <authorList>
            <consortium name="DOE Joint Genome Institute"/>
            <person name="Martino E."/>
            <person name="Morin E."/>
            <person name="Grelet G."/>
            <person name="Kuo A."/>
            <person name="Kohler A."/>
            <person name="Daghino S."/>
            <person name="Barry K."/>
            <person name="Choi C."/>
            <person name="Cichocki N."/>
            <person name="Clum A."/>
            <person name="Copeland A."/>
            <person name="Hainaut M."/>
            <person name="Haridas S."/>
            <person name="Labutti K."/>
            <person name="Lindquist E."/>
            <person name="Lipzen A."/>
            <person name="Khouja H.-R."/>
            <person name="Murat C."/>
            <person name="Ohm R."/>
            <person name="Olson A."/>
            <person name="Spatafora J."/>
            <person name="Veneault-Fourrey C."/>
            <person name="Henrissat B."/>
            <person name="Grigoriev I."/>
            <person name="Martin F."/>
            <person name="Perotto S."/>
        </authorList>
    </citation>
    <scope>NUCLEOTIDE SEQUENCE [LARGE SCALE GENOMIC DNA]</scope>
    <source>
        <strain evidence="2 3">F</strain>
    </source>
</reference>
<keyword evidence="3" id="KW-1185">Reference proteome</keyword>
<dbReference type="Pfam" id="PF11937">
    <property type="entry name" value="DUF3455"/>
    <property type="match status" value="1"/>
</dbReference>
<proteinExistence type="predicted"/>
<protein>
    <submittedName>
        <fullName evidence="2">Malate dehydrogenase</fullName>
    </submittedName>
</protein>
<dbReference type="AlphaFoldDB" id="A0A2J6RDM2"/>
<dbReference type="PANTHER" id="PTHR35567:SF1">
    <property type="entry name" value="CONSERVED FUNGAL PROTEIN (AFU_ORTHOLOGUE AFUA_1G14230)"/>
    <property type="match status" value="1"/>
</dbReference>
<dbReference type="InterPro" id="IPR021851">
    <property type="entry name" value="DUF3455"/>
</dbReference>
<sequence length="263" mass="27620">MFSKVLVTSALCAVAFASPFLPYSQQAAQRPAEMQVLSDYFSMLGQKVQAGRQMSEAPVCNLDNAVLPVDSAAPLPPVSEGLTLKHVAIGRGIQNYTCSQTNATAPPVSIGAVATLYNASCVASTYPDLLTLLPNVALQFNLTSDDQATLSPSYLAISGHHYFANTTTPTFNLDTASQDLGFAPCSKNNTSLAPTGSPAGQGGQGHGSVAWLKLVTREGATGNLEEVYRVNTAGGNPPATCAGMPATFEVQYAAEYWFFEKPS</sequence>
<evidence type="ECO:0000313" key="2">
    <source>
        <dbReference type="EMBL" id="PMD36618.1"/>
    </source>
</evidence>
<name>A0A2J6RDM2_HYAVF</name>
<dbReference type="Proteomes" id="UP000235786">
    <property type="component" value="Unassembled WGS sequence"/>
</dbReference>
<keyword evidence="1" id="KW-0732">Signal</keyword>
<feature type="chain" id="PRO_5014405449" evidence="1">
    <location>
        <begin position="18"/>
        <end position="263"/>
    </location>
</feature>
<feature type="signal peptide" evidence="1">
    <location>
        <begin position="1"/>
        <end position="17"/>
    </location>
</feature>
<dbReference type="EMBL" id="KZ613950">
    <property type="protein sequence ID" value="PMD36618.1"/>
    <property type="molecule type" value="Genomic_DNA"/>
</dbReference>